<dbReference type="Proteomes" id="UP000494206">
    <property type="component" value="Unassembled WGS sequence"/>
</dbReference>
<feature type="compositionally biased region" description="Basic and acidic residues" evidence="2">
    <location>
        <begin position="16"/>
        <end position="26"/>
    </location>
</feature>
<dbReference type="Pfam" id="PF12325">
    <property type="entry name" value="TMF_TATA_bd"/>
    <property type="match status" value="1"/>
</dbReference>
<comment type="caution">
    <text evidence="4">The sequence shown here is derived from an EMBL/GenBank/DDBJ whole genome shotgun (WGS) entry which is preliminary data.</text>
</comment>
<evidence type="ECO:0000313" key="5">
    <source>
        <dbReference type="Proteomes" id="UP000494206"/>
    </source>
</evidence>
<proteinExistence type="predicted"/>
<name>A0A8S1ENI6_9PELO</name>
<sequence length="578" mass="66589">MMNMNWREAIKQAQQKIDKVLDIRPTEEEDENETSTSRGVAVTDIDMGDDPTSSNQVEHSPSSISPNSDQEQHVVVCEPLLPPTSHGQPTGDDIQTIVSSDIEILPGTATPNTSPEITECVELPDLNEILRNNKWLKEKLEYEQKKMIDLKEQNSKLNAKTQKIEKEFDNFKSEASKFSEEAFKARKSALASRAKVKELTAQVAALEEKLAAKDLKINGMQSAMEDNLEVINKYNSSSQQQADEIKKLNASLLEKEERIKNLETVIDEFEQRKHGEQTGTLYMDDMVEQTLAGLKEELEEYRRANFNLKEDYNKLQEEMERKQYEYDNRLSETVNAARFEFNDEILTLKNDYERVLAAKNDLERKESRIMSQLELVLRESMVLKKELLTINDIVHDLNTYAGVEHEKLARDVSAAVATILKCQQLKHKEDLRKRESTKRAQYQEKSAQTEFKFKEDQIIESSTSNLPTESSAMAGFEPCWCSTLQDRRYVSSMADMIKMIDELSVQKDQLETTRRTVALELKEAKRQLSEVLIMHGEKIEELEELRNDNEDLRNMLKEQALSFTETQNAKKLEHPSFE</sequence>
<dbReference type="OrthoDB" id="5813169at2759"/>
<feature type="region of interest" description="Disordered" evidence="2">
    <location>
        <begin position="1"/>
        <end position="71"/>
    </location>
</feature>
<dbReference type="InterPro" id="IPR022091">
    <property type="entry name" value="TMF_TATA-bd"/>
</dbReference>
<feature type="coiled-coil region" evidence="1">
    <location>
        <begin position="140"/>
        <end position="365"/>
    </location>
</feature>
<evidence type="ECO:0000256" key="2">
    <source>
        <dbReference type="SAM" id="MobiDB-lite"/>
    </source>
</evidence>
<accession>A0A8S1ENI6</accession>
<dbReference type="AlphaFoldDB" id="A0A8S1ENI6"/>
<evidence type="ECO:0000259" key="3">
    <source>
        <dbReference type="Pfam" id="PF12325"/>
    </source>
</evidence>
<gene>
    <name evidence="4" type="ORF">CBOVIS_LOCUS3751</name>
</gene>
<organism evidence="4 5">
    <name type="scientific">Caenorhabditis bovis</name>
    <dbReference type="NCBI Taxonomy" id="2654633"/>
    <lineage>
        <taxon>Eukaryota</taxon>
        <taxon>Metazoa</taxon>
        <taxon>Ecdysozoa</taxon>
        <taxon>Nematoda</taxon>
        <taxon>Chromadorea</taxon>
        <taxon>Rhabditida</taxon>
        <taxon>Rhabditina</taxon>
        <taxon>Rhabditomorpha</taxon>
        <taxon>Rhabditoidea</taxon>
        <taxon>Rhabditidae</taxon>
        <taxon>Peloderinae</taxon>
        <taxon>Caenorhabditis</taxon>
    </lineage>
</organism>
<reference evidence="4 5" key="1">
    <citation type="submission" date="2020-04" db="EMBL/GenBank/DDBJ databases">
        <authorList>
            <person name="Laetsch R D."/>
            <person name="Stevens L."/>
            <person name="Kumar S."/>
            <person name="Blaxter L. M."/>
        </authorList>
    </citation>
    <scope>NUCLEOTIDE SEQUENCE [LARGE SCALE GENOMIC DNA]</scope>
</reference>
<keyword evidence="5" id="KW-1185">Reference proteome</keyword>
<feature type="coiled-coil region" evidence="1">
    <location>
        <begin position="493"/>
        <end position="562"/>
    </location>
</feature>
<protein>
    <recommendedName>
        <fullName evidence="3">TATA element modulatory factor 1 TATA binding domain-containing protein</fullName>
    </recommendedName>
</protein>
<evidence type="ECO:0000256" key="1">
    <source>
        <dbReference type="SAM" id="Coils"/>
    </source>
</evidence>
<keyword evidence="1" id="KW-0175">Coiled coil</keyword>
<feature type="compositionally biased region" description="Polar residues" evidence="2">
    <location>
        <begin position="51"/>
        <end position="69"/>
    </location>
</feature>
<dbReference type="EMBL" id="CADEPM010000002">
    <property type="protein sequence ID" value="CAB3400923.1"/>
    <property type="molecule type" value="Genomic_DNA"/>
</dbReference>
<evidence type="ECO:0000313" key="4">
    <source>
        <dbReference type="EMBL" id="CAB3400923.1"/>
    </source>
</evidence>
<feature type="domain" description="TATA element modulatory factor 1 TATA binding" evidence="3">
    <location>
        <begin position="495"/>
        <end position="559"/>
    </location>
</feature>